<reference evidence="4 5" key="1">
    <citation type="journal article" date="2012" name="PLoS Pathog.">
        <title>Diverse lifestyles and strategies of plant pathogenesis encoded in the genomes of eighteen Dothideomycetes fungi.</title>
        <authorList>
            <person name="Ohm R.A."/>
            <person name="Feau N."/>
            <person name="Henrissat B."/>
            <person name="Schoch C.L."/>
            <person name="Horwitz B.A."/>
            <person name="Barry K.W."/>
            <person name="Condon B.J."/>
            <person name="Copeland A.C."/>
            <person name="Dhillon B."/>
            <person name="Glaser F."/>
            <person name="Hesse C.N."/>
            <person name="Kosti I."/>
            <person name="LaButti K."/>
            <person name="Lindquist E.A."/>
            <person name="Lucas S."/>
            <person name="Salamov A.A."/>
            <person name="Bradshaw R.E."/>
            <person name="Ciuffetti L."/>
            <person name="Hamelin R.C."/>
            <person name="Kema G.H.J."/>
            <person name="Lawrence C."/>
            <person name="Scott J.A."/>
            <person name="Spatafora J.W."/>
            <person name="Turgeon B.G."/>
            <person name="de Wit P.J.G.M."/>
            <person name="Zhong S."/>
            <person name="Goodwin S.B."/>
            <person name="Grigoriev I.V."/>
        </authorList>
    </citation>
    <scope>NUCLEOTIDE SEQUENCE [LARGE SCALE GENOMIC DNA]</scope>
    <source>
        <strain evidence="4 5">SO2202</strain>
    </source>
</reference>
<dbReference type="InterPro" id="IPR045153">
    <property type="entry name" value="Est1/Ebs1-like"/>
</dbReference>
<gene>
    <name evidence="4" type="ORF">SEPMUDRAFT_131504</name>
</gene>
<accession>M3CQG7</accession>
<dbReference type="HOGENOM" id="CLU_013363_1_0_1"/>
<dbReference type="Proteomes" id="UP000016931">
    <property type="component" value="Unassembled WGS sequence"/>
</dbReference>
<dbReference type="eggNOG" id="KOG2162">
    <property type="taxonomic scope" value="Eukaryota"/>
</dbReference>
<proteinExistence type="predicted"/>
<evidence type="ECO:0000256" key="1">
    <source>
        <dbReference type="SAM" id="MobiDB-lite"/>
    </source>
</evidence>
<keyword evidence="5" id="KW-1185">Reference proteome</keyword>
<dbReference type="InterPro" id="IPR018834">
    <property type="entry name" value="DNA/RNA-bd_Est1-type"/>
</dbReference>
<dbReference type="SUPFAM" id="SSF48452">
    <property type="entry name" value="TPR-like"/>
    <property type="match status" value="1"/>
</dbReference>
<dbReference type="InterPro" id="IPR019458">
    <property type="entry name" value="Est1-like_N"/>
</dbReference>
<evidence type="ECO:0000313" key="4">
    <source>
        <dbReference type="EMBL" id="EMF15918.1"/>
    </source>
</evidence>
<dbReference type="InterPro" id="IPR011990">
    <property type="entry name" value="TPR-like_helical_dom_sf"/>
</dbReference>
<feature type="region of interest" description="Disordered" evidence="1">
    <location>
        <begin position="549"/>
        <end position="570"/>
    </location>
</feature>
<dbReference type="Pfam" id="PF10373">
    <property type="entry name" value="EST1_DNA_bind"/>
    <property type="match status" value="1"/>
</dbReference>
<dbReference type="AlphaFoldDB" id="M3CQG7"/>
<dbReference type="GeneID" id="27899567"/>
<dbReference type="OrthoDB" id="69928at2759"/>
<dbReference type="Gene3D" id="1.25.40.10">
    <property type="entry name" value="Tetratricopeptide repeat domain"/>
    <property type="match status" value="1"/>
</dbReference>
<evidence type="ECO:0008006" key="6">
    <source>
        <dbReference type="Google" id="ProtNLM"/>
    </source>
</evidence>
<evidence type="ECO:0000259" key="3">
    <source>
        <dbReference type="Pfam" id="PF10374"/>
    </source>
</evidence>
<evidence type="ECO:0000313" key="5">
    <source>
        <dbReference type="Proteomes" id="UP000016931"/>
    </source>
</evidence>
<dbReference type="STRING" id="692275.M3CQG7"/>
<feature type="domain" description="DNA/RNA-binding" evidence="2">
    <location>
        <begin position="189"/>
        <end position="476"/>
    </location>
</feature>
<dbReference type="PANTHER" id="PTHR15696">
    <property type="entry name" value="SMG-7 SUPPRESSOR WITH MORPHOLOGICAL EFFECT ON GENITALIA PROTEIN 7"/>
    <property type="match status" value="1"/>
</dbReference>
<feature type="domain" description="Telomerase activating protein Est1-like N-terminal" evidence="3">
    <location>
        <begin position="64"/>
        <end position="176"/>
    </location>
</feature>
<sequence length="834" mass="93629">MDMERPLRQLLADELAAEHTVQYMLNNFHAQHFDEVRNAFAAYTAYVAGIVPLDFEHAEEHELRLWCAHSLGRKRFHKVLRDFRKNEPQEHIQTKFIVKAYLTWLKQSEKFYRSYIAMLSDAAGGIHELQLIAHLPTGDGAGLHAPRDITPSRRDTILSSCHRALISLGDLSRYRASEKLDRHPDFGRAFGYYGLATTIKPFAGVGHHQQAVICLEQRNHLRAIYHLYRSMTVAEPHPLAEKNLRLEIDQAIAAYDKGELIVKRAPNDPDAAKLSLVGWFVRLQSMCYQGRPFREHEQLEREVLAQLSNVLKQRPLNGAFYRMVSVNISAQHIAGERFQLFKTEELRLSFLFYLRLNLKTFTTLLNLFCNDLRNLLRGMVTHDHPLIFKLTEICCRLLPQLRVYNNWLFTMVEMLHGVANYEFVAESVGQFWPIYGRAIDLICQAFPIWEFEDMNVVEYLLEEDVETLGFLPLLSDTMPQTRKTWFSQATGNQKPRYYDPGVVRLSVNEEMLYRMYDFMAGGLNIAEIDITPVHIQHPGTRVYYGSPDNIEALTSPEPGYQPEPPPKKTVQPERVSYATAAAKGRAEKAVQRPVPSEPTMAKIQAQFAQAARMVHNLVEDDDEIAPVNDDNNPVTPPQLLATAPAIVTNGELPMHGQDMAYDISVKSSPKIGTPWNNHYNARPKVASTSAGAWRRPDNSPAANLTGQAERLHSERLHTASKFSDGLSGTSSFPADLPTGSMASPVNGIPGGHARVNSASSARSKNSLGTVDPWASSHPVDPWAPRVLSDGPEMTSSLDQNNMSSILLFGAGNSPWSTGVQPGFGHPRQQFGPGG</sequence>
<protein>
    <recommendedName>
        <fullName evidence="6">DNA/RNA-binding domain-containing protein</fullName>
    </recommendedName>
</protein>
<dbReference type="OMA" id="HINGIFQ"/>
<organism evidence="4 5">
    <name type="scientific">Sphaerulina musiva (strain SO2202)</name>
    <name type="common">Poplar stem canker fungus</name>
    <name type="synonym">Septoria musiva</name>
    <dbReference type="NCBI Taxonomy" id="692275"/>
    <lineage>
        <taxon>Eukaryota</taxon>
        <taxon>Fungi</taxon>
        <taxon>Dikarya</taxon>
        <taxon>Ascomycota</taxon>
        <taxon>Pezizomycotina</taxon>
        <taxon>Dothideomycetes</taxon>
        <taxon>Dothideomycetidae</taxon>
        <taxon>Mycosphaerellales</taxon>
        <taxon>Mycosphaerellaceae</taxon>
        <taxon>Sphaerulina</taxon>
    </lineage>
</organism>
<dbReference type="PANTHER" id="PTHR15696:SF36">
    <property type="entry name" value="NONSENSE-MEDIATED MRNA DECAY FACTOR"/>
    <property type="match status" value="1"/>
</dbReference>
<dbReference type="Pfam" id="PF10374">
    <property type="entry name" value="EST1"/>
    <property type="match status" value="1"/>
</dbReference>
<feature type="region of interest" description="Disordered" evidence="1">
    <location>
        <begin position="719"/>
        <end position="775"/>
    </location>
</feature>
<evidence type="ECO:0000259" key="2">
    <source>
        <dbReference type="Pfam" id="PF10373"/>
    </source>
</evidence>
<dbReference type="EMBL" id="KB456261">
    <property type="protein sequence ID" value="EMF15918.1"/>
    <property type="molecule type" value="Genomic_DNA"/>
</dbReference>
<name>M3CQG7_SPHMS</name>
<feature type="compositionally biased region" description="Polar residues" evidence="1">
    <location>
        <begin position="756"/>
        <end position="768"/>
    </location>
</feature>
<dbReference type="RefSeq" id="XP_016764039.1">
    <property type="nucleotide sequence ID" value="XM_016902430.1"/>
</dbReference>